<dbReference type="SUPFAM" id="SSF88659">
    <property type="entry name" value="Sigma3 and sigma4 domains of RNA polymerase sigma factors"/>
    <property type="match status" value="1"/>
</dbReference>
<dbReference type="Gene3D" id="1.10.10.10">
    <property type="entry name" value="Winged helix-like DNA-binding domain superfamily/Winged helix DNA-binding domain"/>
    <property type="match status" value="1"/>
</dbReference>
<dbReference type="GO" id="GO:0006352">
    <property type="term" value="P:DNA-templated transcription initiation"/>
    <property type="evidence" value="ECO:0007669"/>
    <property type="project" value="InterPro"/>
</dbReference>
<dbReference type="GO" id="GO:0016987">
    <property type="term" value="F:sigma factor activity"/>
    <property type="evidence" value="ECO:0007669"/>
    <property type="project" value="UniProtKB-KW"/>
</dbReference>
<feature type="domain" description="RNA polymerase sigma factor 70 region 4 type 2" evidence="7">
    <location>
        <begin position="130"/>
        <end position="170"/>
    </location>
</feature>
<evidence type="ECO:0000256" key="3">
    <source>
        <dbReference type="ARBA" id="ARBA00023082"/>
    </source>
</evidence>
<keyword evidence="4" id="KW-0238">DNA-binding</keyword>
<dbReference type="InterPro" id="IPR013324">
    <property type="entry name" value="RNA_pol_sigma_r3/r4-like"/>
</dbReference>
<dbReference type="Proteomes" id="UP000199548">
    <property type="component" value="Unassembled WGS sequence"/>
</dbReference>
<evidence type="ECO:0000256" key="2">
    <source>
        <dbReference type="ARBA" id="ARBA00023015"/>
    </source>
</evidence>
<dbReference type="InterPro" id="IPR013249">
    <property type="entry name" value="RNA_pol_sigma70_r4_t2"/>
</dbReference>
<dbReference type="STRING" id="420953.SAMN05192543_102603"/>
<dbReference type="GO" id="GO:0003677">
    <property type="term" value="F:DNA binding"/>
    <property type="evidence" value="ECO:0007669"/>
    <property type="project" value="UniProtKB-KW"/>
</dbReference>
<dbReference type="InterPro" id="IPR036388">
    <property type="entry name" value="WH-like_DNA-bd_sf"/>
</dbReference>
<organism evidence="8 9">
    <name type="scientific">Paraburkholderia megapolitana</name>
    <dbReference type="NCBI Taxonomy" id="420953"/>
    <lineage>
        <taxon>Bacteria</taxon>
        <taxon>Pseudomonadati</taxon>
        <taxon>Pseudomonadota</taxon>
        <taxon>Betaproteobacteria</taxon>
        <taxon>Burkholderiales</taxon>
        <taxon>Burkholderiaceae</taxon>
        <taxon>Paraburkholderia</taxon>
    </lineage>
</organism>
<evidence type="ECO:0000313" key="9">
    <source>
        <dbReference type="Proteomes" id="UP000199548"/>
    </source>
</evidence>
<dbReference type="InterPro" id="IPR014284">
    <property type="entry name" value="RNA_pol_sigma-70_dom"/>
</dbReference>
<keyword evidence="5" id="KW-0804">Transcription</keyword>
<evidence type="ECO:0000256" key="4">
    <source>
        <dbReference type="ARBA" id="ARBA00023125"/>
    </source>
</evidence>
<dbReference type="AlphaFoldDB" id="A0A1I3GNF0"/>
<dbReference type="InterPro" id="IPR007627">
    <property type="entry name" value="RNA_pol_sigma70_r2"/>
</dbReference>
<dbReference type="InterPro" id="IPR013325">
    <property type="entry name" value="RNA_pol_sigma_r2"/>
</dbReference>
<reference evidence="8 9" key="1">
    <citation type="submission" date="2016-10" db="EMBL/GenBank/DDBJ databases">
        <authorList>
            <person name="de Groot N.N."/>
        </authorList>
    </citation>
    <scope>NUCLEOTIDE SEQUENCE [LARGE SCALE GENOMIC DNA]</scope>
    <source>
        <strain evidence="8 9">LMG 23650</strain>
    </source>
</reference>
<evidence type="ECO:0000256" key="1">
    <source>
        <dbReference type="ARBA" id="ARBA00010641"/>
    </source>
</evidence>
<dbReference type="PANTHER" id="PTHR43133">
    <property type="entry name" value="RNA POLYMERASE ECF-TYPE SIGMA FACTO"/>
    <property type="match status" value="1"/>
</dbReference>
<dbReference type="InterPro" id="IPR039425">
    <property type="entry name" value="RNA_pol_sigma-70-like"/>
</dbReference>
<feature type="domain" description="RNA polymerase sigma-70 region 2" evidence="6">
    <location>
        <begin position="23"/>
        <end position="86"/>
    </location>
</feature>
<proteinExistence type="inferred from homology"/>
<dbReference type="EMBL" id="FOQU01000002">
    <property type="protein sequence ID" value="SFI24903.1"/>
    <property type="molecule type" value="Genomic_DNA"/>
</dbReference>
<dbReference type="RefSeq" id="WP_177228262.1">
    <property type="nucleotide sequence ID" value="NZ_CP041745.1"/>
</dbReference>
<protein>
    <submittedName>
        <fullName evidence="8">RNA polymerase, sigma-24 subunit, RpoE</fullName>
    </submittedName>
</protein>
<dbReference type="NCBIfam" id="TIGR02937">
    <property type="entry name" value="sigma70-ECF"/>
    <property type="match status" value="1"/>
</dbReference>
<comment type="similarity">
    <text evidence="1">Belongs to the sigma-70 factor family. ECF subfamily.</text>
</comment>
<evidence type="ECO:0000259" key="6">
    <source>
        <dbReference type="Pfam" id="PF04542"/>
    </source>
</evidence>
<gene>
    <name evidence="8" type="ORF">SAMN05192543_102603</name>
</gene>
<dbReference type="PANTHER" id="PTHR43133:SF8">
    <property type="entry name" value="RNA POLYMERASE SIGMA FACTOR HI_1459-RELATED"/>
    <property type="match status" value="1"/>
</dbReference>
<dbReference type="Gene3D" id="1.10.1740.10">
    <property type="match status" value="1"/>
</dbReference>
<dbReference type="Pfam" id="PF08281">
    <property type="entry name" value="Sigma70_r4_2"/>
    <property type="match status" value="1"/>
</dbReference>
<dbReference type="Pfam" id="PF04542">
    <property type="entry name" value="Sigma70_r2"/>
    <property type="match status" value="1"/>
</dbReference>
<name>A0A1I3GNF0_9BURK</name>
<evidence type="ECO:0000313" key="8">
    <source>
        <dbReference type="EMBL" id="SFI24903.1"/>
    </source>
</evidence>
<keyword evidence="9" id="KW-1185">Reference proteome</keyword>
<dbReference type="SUPFAM" id="SSF88946">
    <property type="entry name" value="Sigma2 domain of RNA polymerase sigma factors"/>
    <property type="match status" value="1"/>
</dbReference>
<accession>A0A1I3GNF0</accession>
<sequence>MEPPRTPDPMVERDSEITATVVRERARLGNFIRQRVRDPGDAEDILQDVFYEFVEAYRLPAPIEQASAWLFHVARNRIIDRFRKKKELPIADMAGSSGSDDDDSEYRLDLALPSQEAGPEAVYARSVLLKALQNALDELPPEQREVFVAHELDGNSFKELAAASGVGVNTLLARKRYAVLHLRARLQSVYDELDI</sequence>
<evidence type="ECO:0000256" key="5">
    <source>
        <dbReference type="ARBA" id="ARBA00023163"/>
    </source>
</evidence>
<evidence type="ECO:0000259" key="7">
    <source>
        <dbReference type="Pfam" id="PF08281"/>
    </source>
</evidence>
<keyword evidence="2" id="KW-0805">Transcription regulation</keyword>
<keyword evidence="3" id="KW-0731">Sigma factor</keyword>